<evidence type="ECO:0000313" key="13">
    <source>
        <dbReference type="Proteomes" id="UP001303473"/>
    </source>
</evidence>
<keyword evidence="10" id="KW-0732">Signal</keyword>
<evidence type="ECO:0000256" key="9">
    <source>
        <dbReference type="PROSITE-ProRule" id="PRU10069"/>
    </source>
</evidence>
<keyword evidence="6" id="KW-0119">Carbohydrate metabolism</keyword>
<feature type="chain" id="PRO_5043000226" description="Cellulase" evidence="10">
    <location>
        <begin position="21"/>
        <end position="223"/>
    </location>
</feature>
<comment type="catalytic activity">
    <reaction evidence="1 9">
        <text>Endohydrolysis of (1-&gt;4)-beta-D-glucosidic linkages in cellulose, lichenin and cereal beta-D-glucans.</text>
        <dbReference type="EC" id="3.2.1.4"/>
    </reaction>
</comment>
<dbReference type="InterPro" id="IPR052288">
    <property type="entry name" value="GH45_Enzymes"/>
</dbReference>
<protein>
    <recommendedName>
        <fullName evidence="3 9">Cellulase</fullName>
        <ecNumber evidence="3 9">3.2.1.4</ecNumber>
    </recommendedName>
</protein>
<dbReference type="InterPro" id="IPR036908">
    <property type="entry name" value="RlpA-like_sf"/>
</dbReference>
<dbReference type="PANTHER" id="PTHR39730">
    <property type="entry name" value="ENDOGLUCANASE 1"/>
    <property type="match status" value="1"/>
</dbReference>
<proteinExistence type="inferred from homology"/>
<dbReference type="PANTHER" id="PTHR39730:SF1">
    <property type="entry name" value="ENDOGLUCANASE 1"/>
    <property type="match status" value="1"/>
</dbReference>
<dbReference type="SUPFAM" id="SSF50685">
    <property type="entry name" value="Barwin-like endoglucanases"/>
    <property type="match status" value="1"/>
</dbReference>
<dbReference type="GO" id="GO:0030245">
    <property type="term" value="P:cellulose catabolic process"/>
    <property type="evidence" value="ECO:0007669"/>
    <property type="project" value="UniProtKB-KW"/>
</dbReference>
<evidence type="ECO:0000256" key="7">
    <source>
        <dbReference type="ARBA" id="ARBA00023295"/>
    </source>
</evidence>
<keyword evidence="4 12" id="KW-0378">Hydrolase</keyword>
<dbReference type="Pfam" id="PF02015">
    <property type="entry name" value="Glyco_hydro_45"/>
    <property type="match status" value="1"/>
</dbReference>
<name>A0AAN6RZ45_9PEZI</name>
<feature type="signal peptide" evidence="10">
    <location>
        <begin position="1"/>
        <end position="20"/>
    </location>
</feature>
<evidence type="ECO:0000259" key="11">
    <source>
        <dbReference type="PROSITE" id="PS01140"/>
    </source>
</evidence>
<feature type="domain" description="Glycosyl hydrolases family 45 active site" evidence="11">
    <location>
        <begin position="25"/>
        <end position="36"/>
    </location>
</feature>
<keyword evidence="8" id="KW-0624">Polysaccharide degradation</keyword>
<dbReference type="Proteomes" id="UP001303473">
    <property type="component" value="Unassembled WGS sequence"/>
</dbReference>
<evidence type="ECO:0000256" key="4">
    <source>
        <dbReference type="ARBA" id="ARBA00022801"/>
    </source>
</evidence>
<evidence type="ECO:0000256" key="3">
    <source>
        <dbReference type="ARBA" id="ARBA00012601"/>
    </source>
</evidence>
<evidence type="ECO:0000256" key="8">
    <source>
        <dbReference type="ARBA" id="ARBA00023326"/>
    </source>
</evidence>
<dbReference type="EC" id="3.2.1.4" evidence="3 9"/>
<reference evidence="13" key="1">
    <citation type="journal article" date="2023" name="Mol. Phylogenet. Evol.">
        <title>Genome-scale phylogeny and comparative genomics of the fungal order Sordariales.</title>
        <authorList>
            <person name="Hensen N."/>
            <person name="Bonometti L."/>
            <person name="Westerberg I."/>
            <person name="Brannstrom I.O."/>
            <person name="Guillou S."/>
            <person name="Cros-Aarteil S."/>
            <person name="Calhoun S."/>
            <person name="Haridas S."/>
            <person name="Kuo A."/>
            <person name="Mondo S."/>
            <person name="Pangilinan J."/>
            <person name="Riley R."/>
            <person name="LaButti K."/>
            <person name="Andreopoulos B."/>
            <person name="Lipzen A."/>
            <person name="Chen C."/>
            <person name="Yan M."/>
            <person name="Daum C."/>
            <person name="Ng V."/>
            <person name="Clum A."/>
            <person name="Steindorff A."/>
            <person name="Ohm R.A."/>
            <person name="Martin F."/>
            <person name="Silar P."/>
            <person name="Natvig D.O."/>
            <person name="Lalanne C."/>
            <person name="Gautier V."/>
            <person name="Ament-Velasquez S.L."/>
            <person name="Kruys A."/>
            <person name="Hutchinson M.I."/>
            <person name="Powell A.J."/>
            <person name="Barry K."/>
            <person name="Miller A.N."/>
            <person name="Grigoriev I.V."/>
            <person name="Debuchy R."/>
            <person name="Gladieux P."/>
            <person name="Hiltunen Thoren M."/>
            <person name="Johannesson H."/>
        </authorList>
    </citation>
    <scope>NUCLEOTIDE SEQUENCE [LARGE SCALE GENOMIC DNA]</scope>
    <source>
        <strain evidence="13">CBS 340.73</strain>
    </source>
</reference>
<evidence type="ECO:0000256" key="10">
    <source>
        <dbReference type="SAM" id="SignalP"/>
    </source>
</evidence>
<feature type="active site" description="Nucleophile" evidence="9">
    <location>
        <position position="30"/>
    </location>
</feature>
<keyword evidence="7" id="KW-0326">Glycosidase</keyword>
<organism evidence="12 13">
    <name type="scientific">Diplogelasinospora grovesii</name>
    <dbReference type="NCBI Taxonomy" id="303347"/>
    <lineage>
        <taxon>Eukaryota</taxon>
        <taxon>Fungi</taxon>
        <taxon>Dikarya</taxon>
        <taxon>Ascomycota</taxon>
        <taxon>Pezizomycotina</taxon>
        <taxon>Sordariomycetes</taxon>
        <taxon>Sordariomycetidae</taxon>
        <taxon>Sordariales</taxon>
        <taxon>Diplogelasinosporaceae</taxon>
        <taxon>Diplogelasinospora</taxon>
    </lineage>
</organism>
<evidence type="ECO:0000256" key="2">
    <source>
        <dbReference type="ARBA" id="ARBA00007793"/>
    </source>
</evidence>
<dbReference type="AlphaFoldDB" id="A0AAN6RZ45"/>
<keyword evidence="13" id="KW-1185">Reference proteome</keyword>
<accession>A0AAN6RZ45</accession>
<evidence type="ECO:0000256" key="5">
    <source>
        <dbReference type="ARBA" id="ARBA00023001"/>
    </source>
</evidence>
<gene>
    <name evidence="12" type="ORF">QBC46DRAFT_87776</name>
</gene>
<evidence type="ECO:0000256" key="6">
    <source>
        <dbReference type="ARBA" id="ARBA00023277"/>
    </source>
</evidence>
<comment type="similarity">
    <text evidence="2">Belongs to the glycosyl hydrolase 45 (cellulase K) family.</text>
</comment>
<evidence type="ECO:0000313" key="12">
    <source>
        <dbReference type="EMBL" id="KAK3934143.1"/>
    </source>
</evidence>
<dbReference type="EMBL" id="MU854023">
    <property type="protein sequence ID" value="KAK3934143.1"/>
    <property type="molecule type" value="Genomic_DNA"/>
</dbReference>
<keyword evidence="5" id="KW-0136">Cellulose degradation</keyword>
<dbReference type="PROSITE" id="PS01140">
    <property type="entry name" value="GLYCOSYL_HYDROL_F45"/>
    <property type="match status" value="1"/>
</dbReference>
<sequence length="223" mass="24063">MHLTILFTMLLVAVAPGAHADSGKTTRYWDCCKPSCSWSGKAQVSEPVVTCNQQDQLVVDPNAASACGGGSAYMCSDQSPWAISDSLSYGFAAAKLAGKGERDWCCACYKLTFTSTSIAGKQMIVQVTNTGGDLNENHFDIAMPGGGVGQFNGCSAQWGNINLGNQYGGFTDRSQCAALPGPWQRGCYWRFDWFQNADNPSVEFQEVSCPQEMIDRTGCGRWS</sequence>
<comment type="caution">
    <text evidence="12">The sequence shown here is derived from an EMBL/GenBank/DDBJ whole genome shotgun (WGS) entry which is preliminary data.</text>
</comment>
<evidence type="ECO:0000256" key="1">
    <source>
        <dbReference type="ARBA" id="ARBA00000966"/>
    </source>
</evidence>
<dbReference type="GO" id="GO:0008810">
    <property type="term" value="F:cellulase activity"/>
    <property type="evidence" value="ECO:0007669"/>
    <property type="project" value="UniProtKB-EC"/>
</dbReference>
<dbReference type="InterPro" id="IPR000334">
    <property type="entry name" value="Glyco_hydro_45"/>
</dbReference>
<dbReference type="Gene3D" id="2.40.40.10">
    <property type="entry name" value="RlpA-like domain"/>
    <property type="match status" value="1"/>
</dbReference>